<comment type="caution">
    <text evidence="4">The sequence shown here is derived from an EMBL/GenBank/DDBJ whole genome shotgun (WGS) entry which is preliminary data.</text>
</comment>
<evidence type="ECO:0000259" key="2">
    <source>
        <dbReference type="Pfam" id="PF01408"/>
    </source>
</evidence>
<evidence type="ECO:0008006" key="6">
    <source>
        <dbReference type="Google" id="ProtNLM"/>
    </source>
</evidence>
<reference evidence="4 5" key="1">
    <citation type="submission" date="2018-06" db="EMBL/GenBank/DDBJ databases">
        <title>Paenibacillus montanisoli sp. nov., isolated from mountain area soil.</title>
        <authorList>
            <person name="Wu M."/>
        </authorList>
    </citation>
    <scope>NUCLEOTIDE SEQUENCE [LARGE SCALE GENOMIC DNA]</scope>
    <source>
        <strain evidence="4 5">RA17</strain>
    </source>
</reference>
<sequence>MPMEQQKLRVGIIGAGFWTGLIHIPALQASKNAEIVAISRRNSELLEKIKNGTGVQSAYTDWREMIENEQLDAVIVATTHASHAEPTIAALKKGIHVLVEKPIASTSKDAWAMAAAQRESGKILMVSYQSRYHPVYQTVKRALDAGTIGTVRQVQATCSQNIGAFLSATPQEELEELMKGLGQPEWFKNAGIVPGDWRSNPEEMGGGMFADTGSHFTDLALWFAGSQAKTVIAFSEPPENPQEAYLSVQIRMTNGTLISLSSNTITPGNMFAAKNNFRILGDLGTLSCDGERILVERVRDREDLPVEGQIVTSVQAFLSAILDGGINLTPADEAARVVEVTEAAYISVKEGRTVQLRN</sequence>
<proteinExistence type="predicted"/>
<dbReference type="SUPFAM" id="SSF51735">
    <property type="entry name" value="NAD(P)-binding Rossmann-fold domains"/>
    <property type="match status" value="1"/>
</dbReference>
<dbReference type="SUPFAM" id="SSF55347">
    <property type="entry name" value="Glyceraldehyde-3-phosphate dehydrogenase-like, C-terminal domain"/>
    <property type="match status" value="1"/>
</dbReference>
<dbReference type="AlphaFoldDB" id="A0A328TVU2"/>
<dbReference type="InterPro" id="IPR055170">
    <property type="entry name" value="GFO_IDH_MocA-like_dom"/>
</dbReference>
<gene>
    <name evidence="4" type="ORF">DL346_26265</name>
</gene>
<protein>
    <recommendedName>
        <fullName evidence="6">Gfo/Idh/MocA family oxidoreductase</fullName>
    </recommendedName>
</protein>
<evidence type="ECO:0000259" key="3">
    <source>
        <dbReference type="Pfam" id="PF22725"/>
    </source>
</evidence>
<dbReference type="EMBL" id="QLUW01000006">
    <property type="protein sequence ID" value="RAP73762.1"/>
    <property type="molecule type" value="Genomic_DNA"/>
</dbReference>
<keyword evidence="1" id="KW-0560">Oxidoreductase</keyword>
<dbReference type="Gene3D" id="3.30.360.10">
    <property type="entry name" value="Dihydrodipicolinate Reductase, domain 2"/>
    <property type="match status" value="1"/>
</dbReference>
<dbReference type="Pfam" id="PF22725">
    <property type="entry name" value="GFO_IDH_MocA_C3"/>
    <property type="match status" value="1"/>
</dbReference>
<evidence type="ECO:0000313" key="5">
    <source>
        <dbReference type="Proteomes" id="UP000249260"/>
    </source>
</evidence>
<evidence type="ECO:0000256" key="1">
    <source>
        <dbReference type="ARBA" id="ARBA00023002"/>
    </source>
</evidence>
<dbReference type="InterPro" id="IPR036291">
    <property type="entry name" value="NAD(P)-bd_dom_sf"/>
</dbReference>
<keyword evidence="5" id="KW-1185">Reference proteome</keyword>
<organism evidence="4 5">
    <name type="scientific">Paenibacillus montanisoli</name>
    <dbReference type="NCBI Taxonomy" id="2081970"/>
    <lineage>
        <taxon>Bacteria</taxon>
        <taxon>Bacillati</taxon>
        <taxon>Bacillota</taxon>
        <taxon>Bacilli</taxon>
        <taxon>Bacillales</taxon>
        <taxon>Paenibacillaceae</taxon>
        <taxon>Paenibacillus</taxon>
    </lineage>
</organism>
<dbReference type="InterPro" id="IPR050463">
    <property type="entry name" value="Gfo/Idh/MocA_oxidrdct_glycsds"/>
</dbReference>
<dbReference type="Gene3D" id="3.40.50.720">
    <property type="entry name" value="NAD(P)-binding Rossmann-like Domain"/>
    <property type="match status" value="1"/>
</dbReference>
<dbReference type="GO" id="GO:0000166">
    <property type="term" value="F:nucleotide binding"/>
    <property type="evidence" value="ECO:0007669"/>
    <property type="project" value="InterPro"/>
</dbReference>
<dbReference type="Proteomes" id="UP000249260">
    <property type="component" value="Unassembled WGS sequence"/>
</dbReference>
<evidence type="ECO:0000313" key="4">
    <source>
        <dbReference type="EMBL" id="RAP73762.1"/>
    </source>
</evidence>
<dbReference type="Pfam" id="PF01408">
    <property type="entry name" value="GFO_IDH_MocA"/>
    <property type="match status" value="1"/>
</dbReference>
<dbReference type="InterPro" id="IPR000683">
    <property type="entry name" value="Gfo/Idh/MocA-like_OxRdtase_N"/>
</dbReference>
<dbReference type="PANTHER" id="PTHR43818">
    <property type="entry name" value="BCDNA.GH03377"/>
    <property type="match status" value="1"/>
</dbReference>
<feature type="domain" description="Gfo/Idh/MocA-like oxidoreductase N-terminal" evidence="2">
    <location>
        <begin position="8"/>
        <end position="128"/>
    </location>
</feature>
<dbReference type="PANTHER" id="PTHR43818:SF11">
    <property type="entry name" value="BCDNA.GH03377"/>
    <property type="match status" value="1"/>
</dbReference>
<name>A0A328TVU2_9BACL</name>
<dbReference type="GO" id="GO:0016491">
    <property type="term" value="F:oxidoreductase activity"/>
    <property type="evidence" value="ECO:0007669"/>
    <property type="project" value="UniProtKB-KW"/>
</dbReference>
<feature type="domain" description="GFO/IDH/MocA-like oxidoreductase" evidence="3">
    <location>
        <begin position="136"/>
        <end position="286"/>
    </location>
</feature>
<accession>A0A328TVU2</accession>
<dbReference type="OrthoDB" id="9815825at2"/>